<dbReference type="Pfam" id="PF03874">
    <property type="entry name" value="RNA_pol_Rpb4"/>
    <property type="match status" value="1"/>
</dbReference>
<organism evidence="6 7">
    <name type="scientific">Discina gigas</name>
    <dbReference type="NCBI Taxonomy" id="1032678"/>
    <lineage>
        <taxon>Eukaryota</taxon>
        <taxon>Fungi</taxon>
        <taxon>Dikarya</taxon>
        <taxon>Ascomycota</taxon>
        <taxon>Pezizomycotina</taxon>
        <taxon>Pezizomycetes</taxon>
        <taxon>Pezizales</taxon>
        <taxon>Discinaceae</taxon>
        <taxon>Discina</taxon>
    </lineage>
</organism>
<dbReference type="InterPro" id="IPR010997">
    <property type="entry name" value="HRDC-like_sf"/>
</dbReference>
<feature type="region of interest" description="Disordered" evidence="4">
    <location>
        <begin position="1"/>
        <end position="28"/>
    </location>
</feature>
<dbReference type="InterPro" id="IPR045222">
    <property type="entry name" value="Rpb4-like"/>
</dbReference>
<evidence type="ECO:0000313" key="7">
    <source>
        <dbReference type="Proteomes" id="UP001447188"/>
    </source>
</evidence>
<evidence type="ECO:0000256" key="3">
    <source>
        <dbReference type="ARBA" id="ARBA00025724"/>
    </source>
</evidence>
<accession>A0ABR3GTH7</accession>
<keyword evidence="2" id="KW-0539">Nucleus</keyword>
<comment type="similarity">
    <text evidence="3">Belongs to the eukaryotic RPB4 RNA polymerase subunit family.</text>
</comment>
<dbReference type="InterPro" id="IPR006590">
    <property type="entry name" value="RNA_pol_Rpb4/RPC9_core"/>
</dbReference>
<gene>
    <name evidence="6" type="ORF">Q9L58_001678</name>
</gene>
<protein>
    <recommendedName>
        <fullName evidence="5">RNA polymerase Rpb4/RPC9 core domain-containing protein</fullName>
    </recommendedName>
</protein>
<keyword evidence="7" id="KW-1185">Reference proteome</keyword>
<dbReference type="InterPro" id="IPR038324">
    <property type="entry name" value="Rpb4/RPC9_sf"/>
</dbReference>
<dbReference type="Gene3D" id="1.20.1250.40">
    <property type="match status" value="1"/>
</dbReference>
<comment type="caution">
    <text evidence="6">The sequence shown here is derived from an EMBL/GenBank/DDBJ whole genome shotgun (WGS) entry which is preliminary data.</text>
</comment>
<evidence type="ECO:0000256" key="2">
    <source>
        <dbReference type="ARBA" id="ARBA00023242"/>
    </source>
</evidence>
<evidence type="ECO:0000259" key="5">
    <source>
        <dbReference type="SMART" id="SM00657"/>
    </source>
</evidence>
<dbReference type="SMART" id="SM00657">
    <property type="entry name" value="RPOL4c"/>
    <property type="match status" value="1"/>
</dbReference>
<evidence type="ECO:0000313" key="6">
    <source>
        <dbReference type="EMBL" id="KAL0639219.1"/>
    </source>
</evidence>
<feature type="domain" description="RNA polymerase Rpb4/RPC9 core" evidence="5">
    <location>
        <begin position="33"/>
        <end position="152"/>
    </location>
</feature>
<dbReference type="SUPFAM" id="SSF47819">
    <property type="entry name" value="HRDC-like"/>
    <property type="match status" value="1"/>
</dbReference>
<name>A0ABR3GTH7_9PEZI</name>
<reference evidence="6 7" key="1">
    <citation type="submission" date="2024-02" db="EMBL/GenBank/DDBJ databases">
        <title>Discinaceae phylogenomics.</title>
        <authorList>
            <person name="Dirks A.C."/>
            <person name="James T.Y."/>
        </authorList>
    </citation>
    <scope>NUCLEOTIDE SEQUENCE [LARGE SCALE GENOMIC DNA]</scope>
    <source>
        <strain evidence="6 7">ACD0624</strain>
    </source>
</reference>
<dbReference type="InterPro" id="IPR005574">
    <property type="entry name" value="Rpb4/RPC9"/>
</dbReference>
<feature type="compositionally biased region" description="Basic and acidic residues" evidence="4">
    <location>
        <begin position="15"/>
        <end position="24"/>
    </location>
</feature>
<proteinExistence type="inferred from homology"/>
<dbReference type="EMBL" id="JBBBZM010000013">
    <property type="protein sequence ID" value="KAL0639219.1"/>
    <property type="molecule type" value="Genomic_DNA"/>
</dbReference>
<dbReference type="Proteomes" id="UP001447188">
    <property type="component" value="Unassembled WGS sequence"/>
</dbReference>
<evidence type="ECO:0000256" key="4">
    <source>
        <dbReference type="SAM" id="MobiDB-lite"/>
    </source>
</evidence>
<evidence type="ECO:0000256" key="1">
    <source>
        <dbReference type="ARBA" id="ARBA00004123"/>
    </source>
</evidence>
<comment type="subcellular location">
    <subcellularLocation>
        <location evidence="1">Nucleus</location>
    </subcellularLocation>
</comment>
<sequence length="159" mass="17760">MSTAQNGEKPPPMTRAKEQIHGDEEAGAELKLGEFQNVSSLTLSETKEVLTAVFNHRREQGKFKVPDNEVVTRTQSYLEVFSRFKQRESVQAVERILAQQTNLVAFEKSQLGTLCCDTGDEAKTLIPSLVDKISDEDLEELLNEVRPSFSGRTTALFAL</sequence>
<dbReference type="PANTHER" id="PTHR21297">
    <property type="entry name" value="DNA-DIRECTED RNA POLYMERASE II"/>
    <property type="match status" value="1"/>
</dbReference>